<dbReference type="EMBL" id="JAZGQO010000002">
    <property type="protein sequence ID" value="KAK6190349.1"/>
    <property type="molecule type" value="Genomic_DNA"/>
</dbReference>
<sequence>MNLVFRGNQTATNFSKHKKTTNQEDVILDERNIKKKSLHPAEDKALISTPRICLTKPLLNGSIRISMVSEKAKATRMTLMDIFRNCGLSITMIVNVLPLKPMTRNTGIAT</sequence>
<evidence type="ECO:0000313" key="1">
    <source>
        <dbReference type="EMBL" id="KAK6190349.1"/>
    </source>
</evidence>
<dbReference type="Proteomes" id="UP001347796">
    <property type="component" value="Unassembled WGS sequence"/>
</dbReference>
<dbReference type="AlphaFoldDB" id="A0AAN8KBV0"/>
<protein>
    <submittedName>
        <fullName evidence="1">Uncharacterized protein</fullName>
    </submittedName>
</protein>
<accession>A0AAN8KBV0</accession>
<proteinExistence type="predicted"/>
<organism evidence="1 2">
    <name type="scientific">Patella caerulea</name>
    <name type="common">Rayed Mediterranean limpet</name>
    <dbReference type="NCBI Taxonomy" id="87958"/>
    <lineage>
        <taxon>Eukaryota</taxon>
        <taxon>Metazoa</taxon>
        <taxon>Spiralia</taxon>
        <taxon>Lophotrochozoa</taxon>
        <taxon>Mollusca</taxon>
        <taxon>Gastropoda</taxon>
        <taxon>Patellogastropoda</taxon>
        <taxon>Patelloidea</taxon>
        <taxon>Patellidae</taxon>
        <taxon>Patella</taxon>
    </lineage>
</organism>
<evidence type="ECO:0000313" key="2">
    <source>
        <dbReference type="Proteomes" id="UP001347796"/>
    </source>
</evidence>
<comment type="caution">
    <text evidence="1">The sequence shown here is derived from an EMBL/GenBank/DDBJ whole genome shotgun (WGS) entry which is preliminary data.</text>
</comment>
<gene>
    <name evidence="1" type="ORF">SNE40_002237</name>
</gene>
<name>A0AAN8KBV0_PATCE</name>
<reference evidence="1 2" key="1">
    <citation type="submission" date="2024-01" db="EMBL/GenBank/DDBJ databases">
        <title>The genome of the rayed Mediterranean limpet Patella caerulea (Linnaeus, 1758).</title>
        <authorList>
            <person name="Anh-Thu Weber A."/>
            <person name="Halstead-Nussloch G."/>
        </authorList>
    </citation>
    <scope>NUCLEOTIDE SEQUENCE [LARGE SCALE GENOMIC DNA]</scope>
    <source>
        <strain evidence="1">AATW-2023a</strain>
        <tissue evidence="1">Whole specimen</tissue>
    </source>
</reference>
<keyword evidence="2" id="KW-1185">Reference proteome</keyword>